<evidence type="ECO:0000259" key="8">
    <source>
        <dbReference type="PROSITE" id="PS50048"/>
    </source>
</evidence>
<evidence type="ECO:0000313" key="10">
    <source>
        <dbReference type="Proteomes" id="UP001642482"/>
    </source>
</evidence>
<dbReference type="PANTHER" id="PTHR46910">
    <property type="entry name" value="TRANSCRIPTION FACTOR PDR1"/>
    <property type="match status" value="1"/>
</dbReference>
<keyword evidence="3" id="KW-0805">Transcription regulation</keyword>
<dbReference type="SMART" id="SM00066">
    <property type="entry name" value="GAL4"/>
    <property type="match status" value="1"/>
</dbReference>
<feature type="region of interest" description="Disordered" evidence="7">
    <location>
        <begin position="142"/>
        <end position="189"/>
    </location>
</feature>
<dbReference type="Gene3D" id="4.10.240.10">
    <property type="entry name" value="Zn(2)-C6 fungal-type DNA-binding domain"/>
    <property type="match status" value="1"/>
</dbReference>
<protein>
    <recommendedName>
        <fullName evidence="8">Zn(2)-C6 fungal-type domain-containing protein</fullName>
    </recommendedName>
</protein>
<sequence length="846" mass="93289">MACKACRTRKIKCDRTRPVCQNCRIRASHCTYAGERRQRRYTDAGVARCAGSAATSTVHSRPTAHVRRSLDMLSPLRPASDDGRPMVEPWQQQQEQQRQTPQTHHQHQPPNRSPSSHWQQPSLSAFNNDAVIDSTALLGDSVPPLFPSSGSTVPSPTSQPHSSPRALLDDILGNGGGPDNLTEASSSPNIRNPAVWMRVQDGDEYTGPSSGIAAISDVGLDWIRANAPDANAAEGLCNTIDEIRTVLLNHLRQPKCLPRGGAALLLRTSPMAPIPSRATVRWYVDTYFSSVQTVFPVLDRDEFEEQMAAAEAKDDDHQSPSWKALFFAVLASGCRAALSDETAAAFQESGRASWAYFQNALAYELLIIHHATDLTAVQALAVMTVFAQGLSSPQRLEYTLSSIAARLAQSLALHRRASPDWGLGAAEKRRRDRVFWVIYGLDKTIGLRCGRPAILQDDEISCAFPRNVVVVAAESGGERFDFFLSFIRLARICGAVARQLYSVAALCTSSMHLSSTMDQLLHDLEVWRASLPADLQPYRPIHKTKTSAAHVQQLLVLHSTYFYVLCAIYRRFTPLFTQDEASDGATTTNQIWSKVAAAHVAAARSLVLLTKHLDVESFTPGWLVFYYPMTALTSLFMHVVSSPVEASDEAASSARNDIALMEVAVGFFGRLEYMTSGEAAFTKTTEFVRQARIITDQRMGKITTPVSRDTDGQQNSRQRRQRSLPSPDEGITDMNTANGPSLDQQLDHQFDIRFSPNSSNTLHTLQYQHSLNDLQRLLPDSQLFSNHDIAAAQILTFNGMDDASDGSDTQPNPLIPRVAGDLATSKDVLTTQTLYNDMMRMLDDES</sequence>
<gene>
    <name evidence="9" type="ORF">SEUCBS140593_005827</name>
</gene>
<keyword evidence="5" id="KW-0804">Transcription</keyword>
<dbReference type="PROSITE" id="PS50048">
    <property type="entry name" value="ZN2_CY6_FUNGAL_2"/>
    <property type="match status" value="1"/>
</dbReference>
<dbReference type="InterPro" id="IPR001138">
    <property type="entry name" value="Zn2Cys6_DnaBD"/>
</dbReference>
<dbReference type="PANTHER" id="PTHR46910:SF37">
    <property type="entry name" value="ZN(II)2CYS6 TRANSCRIPTION FACTOR (EUROFUNG)"/>
    <property type="match status" value="1"/>
</dbReference>
<dbReference type="SUPFAM" id="SSF57701">
    <property type="entry name" value="Zn2/Cys6 DNA-binding domain"/>
    <property type="match status" value="1"/>
</dbReference>
<dbReference type="InterPro" id="IPR007219">
    <property type="entry name" value="XnlR_reg_dom"/>
</dbReference>
<keyword evidence="2" id="KW-0479">Metal-binding</keyword>
<feature type="region of interest" description="Disordered" evidence="7">
    <location>
        <begin position="699"/>
        <end position="743"/>
    </location>
</feature>
<dbReference type="InterPro" id="IPR036864">
    <property type="entry name" value="Zn2-C6_fun-type_DNA-bd_sf"/>
</dbReference>
<comment type="caution">
    <text evidence="9">The sequence shown here is derived from an EMBL/GenBank/DDBJ whole genome shotgun (WGS) entry which is preliminary data.</text>
</comment>
<dbReference type="Proteomes" id="UP001642482">
    <property type="component" value="Unassembled WGS sequence"/>
</dbReference>
<evidence type="ECO:0000256" key="1">
    <source>
        <dbReference type="ARBA" id="ARBA00004123"/>
    </source>
</evidence>
<keyword evidence="4" id="KW-0238">DNA-binding</keyword>
<feature type="compositionally biased region" description="Polar residues" evidence="7">
    <location>
        <begin position="113"/>
        <end position="122"/>
    </location>
</feature>
<feature type="domain" description="Zn(2)-C6 fungal-type" evidence="8">
    <location>
        <begin position="2"/>
        <end position="32"/>
    </location>
</feature>
<evidence type="ECO:0000256" key="5">
    <source>
        <dbReference type="ARBA" id="ARBA00023163"/>
    </source>
</evidence>
<feature type="region of interest" description="Disordered" evidence="7">
    <location>
        <begin position="60"/>
        <end position="122"/>
    </location>
</feature>
<dbReference type="CDD" id="cd00067">
    <property type="entry name" value="GAL4"/>
    <property type="match status" value="1"/>
</dbReference>
<feature type="compositionally biased region" description="Low complexity" evidence="7">
    <location>
        <begin position="147"/>
        <end position="160"/>
    </location>
</feature>
<evidence type="ECO:0000256" key="3">
    <source>
        <dbReference type="ARBA" id="ARBA00023015"/>
    </source>
</evidence>
<dbReference type="Pfam" id="PF00172">
    <property type="entry name" value="Zn_clus"/>
    <property type="match status" value="1"/>
</dbReference>
<evidence type="ECO:0000256" key="2">
    <source>
        <dbReference type="ARBA" id="ARBA00022723"/>
    </source>
</evidence>
<comment type="subcellular location">
    <subcellularLocation>
        <location evidence="1">Nucleus</location>
    </subcellularLocation>
</comment>
<evidence type="ECO:0000313" key="9">
    <source>
        <dbReference type="EMBL" id="CAK7225217.1"/>
    </source>
</evidence>
<evidence type="ECO:0000256" key="6">
    <source>
        <dbReference type="ARBA" id="ARBA00023242"/>
    </source>
</evidence>
<dbReference type="CDD" id="cd12148">
    <property type="entry name" value="fungal_TF_MHR"/>
    <property type="match status" value="1"/>
</dbReference>
<evidence type="ECO:0000256" key="4">
    <source>
        <dbReference type="ARBA" id="ARBA00023125"/>
    </source>
</evidence>
<proteinExistence type="predicted"/>
<dbReference type="SMART" id="SM00906">
    <property type="entry name" value="Fungal_trans"/>
    <property type="match status" value="1"/>
</dbReference>
<keyword evidence="6" id="KW-0539">Nucleus</keyword>
<evidence type="ECO:0000256" key="7">
    <source>
        <dbReference type="SAM" id="MobiDB-lite"/>
    </source>
</evidence>
<dbReference type="PROSITE" id="PS00463">
    <property type="entry name" value="ZN2_CY6_FUNGAL_1"/>
    <property type="match status" value="1"/>
</dbReference>
<dbReference type="InterPro" id="IPR050987">
    <property type="entry name" value="AtrR-like"/>
</dbReference>
<organism evidence="9 10">
    <name type="scientific">Sporothrix eucalyptigena</name>
    <dbReference type="NCBI Taxonomy" id="1812306"/>
    <lineage>
        <taxon>Eukaryota</taxon>
        <taxon>Fungi</taxon>
        <taxon>Dikarya</taxon>
        <taxon>Ascomycota</taxon>
        <taxon>Pezizomycotina</taxon>
        <taxon>Sordariomycetes</taxon>
        <taxon>Sordariomycetidae</taxon>
        <taxon>Ophiostomatales</taxon>
        <taxon>Ophiostomataceae</taxon>
        <taxon>Sporothrix</taxon>
    </lineage>
</organism>
<dbReference type="Pfam" id="PF04082">
    <property type="entry name" value="Fungal_trans"/>
    <property type="match status" value="1"/>
</dbReference>
<name>A0ABP0BZR6_9PEZI</name>
<feature type="compositionally biased region" description="Polar residues" evidence="7">
    <location>
        <begin position="733"/>
        <end position="743"/>
    </location>
</feature>
<keyword evidence="10" id="KW-1185">Reference proteome</keyword>
<accession>A0ABP0BZR6</accession>
<feature type="compositionally biased region" description="Low complexity" evidence="7">
    <location>
        <begin position="91"/>
        <end position="103"/>
    </location>
</feature>
<dbReference type="EMBL" id="CAWUHD010000059">
    <property type="protein sequence ID" value="CAK7225217.1"/>
    <property type="molecule type" value="Genomic_DNA"/>
</dbReference>
<reference evidence="9 10" key="1">
    <citation type="submission" date="2024-01" db="EMBL/GenBank/DDBJ databases">
        <authorList>
            <person name="Allen C."/>
            <person name="Tagirdzhanova G."/>
        </authorList>
    </citation>
    <scope>NUCLEOTIDE SEQUENCE [LARGE SCALE GENOMIC DNA]</scope>
</reference>